<dbReference type="SUPFAM" id="SSF56672">
    <property type="entry name" value="DNA/RNA polymerases"/>
    <property type="match status" value="1"/>
</dbReference>
<comment type="caution">
    <text evidence="3">The sequence shown here is derived from an EMBL/GenBank/DDBJ whole genome shotgun (WGS) entry which is preliminary data.</text>
</comment>
<proteinExistence type="predicted"/>
<gene>
    <name evidence="3" type="ORF">PACLA_8A084058</name>
</gene>
<dbReference type="PANTHER" id="PTHR47510">
    <property type="entry name" value="REVERSE TRANSCRIPTASE DOMAIN-CONTAINING PROTEIN"/>
    <property type="match status" value="1"/>
</dbReference>
<organism evidence="3 4">
    <name type="scientific">Paramuricea clavata</name>
    <name type="common">Red gorgonian</name>
    <name type="synonym">Violescent sea-whip</name>
    <dbReference type="NCBI Taxonomy" id="317549"/>
    <lineage>
        <taxon>Eukaryota</taxon>
        <taxon>Metazoa</taxon>
        <taxon>Cnidaria</taxon>
        <taxon>Anthozoa</taxon>
        <taxon>Octocorallia</taxon>
        <taxon>Malacalcyonacea</taxon>
        <taxon>Plexauridae</taxon>
        <taxon>Paramuricea</taxon>
    </lineage>
</organism>
<evidence type="ECO:0000313" key="3">
    <source>
        <dbReference type="EMBL" id="CAB4007009.1"/>
    </source>
</evidence>
<dbReference type="OrthoDB" id="5987619at2759"/>
<feature type="region of interest" description="Disordered" evidence="1">
    <location>
        <begin position="1"/>
        <end position="49"/>
    </location>
</feature>
<dbReference type="Pfam" id="PF00078">
    <property type="entry name" value="RVT_1"/>
    <property type="match status" value="1"/>
</dbReference>
<evidence type="ECO:0000259" key="2">
    <source>
        <dbReference type="Pfam" id="PF00078"/>
    </source>
</evidence>
<dbReference type="AlphaFoldDB" id="A0A6S7HRC5"/>
<dbReference type="InterPro" id="IPR000477">
    <property type="entry name" value="RT_dom"/>
</dbReference>
<dbReference type="Gene3D" id="3.60.10.10">
    <property type="entry name" value="Endonuclease/exonuclease/phosphatase"/>
    <property type="match status" value="1"/>
</dbReference>
<sequence length="592" mass="69225">MELGTEPKELGSEPKELGSEPKELGSEPKKLESEPEELGSEPDEPLLLGSEPREYNIESLNPKNESLNRIYRPPRNTGENYFKTLEDELNQLLSWAASKCQTIVIAGDFNLDRLRPNELEGRLLIDLEEIFNLKCLLINEATRVTVKTQTLLDVILTNRPDLFGFASVTDLGLSDYKLVYSFLKKSPAKQHEAKVIKCRSTKHLNREKLLRDLNDTNWNEMFSHDTNERYANWKSRFMEVIDRHMPVKKMRARKKDVPYMNAEWKEAIRKRRKYAKKFSKDRKCETWELMKRWRNEATRLRRKAIKSYWNEISLELNENPRKFFSTFMPFISLKGQRETNEIHLNIEGRIEQDQRIVAEEFADYFSTVANAIGGEEATNLTEEKCINHRSIEIIRASFEPDSFSFIEIKREEVLKALKELNPRKATGHDAIPSKVLKLVAEEIAIPLTDIFNQVIKYCEWPQEWKMGEWIPAYKKDDHHDLITDQANYRPVTILSILDKIFEQLLCQQLSQRFENMFDPFISAYRKNYSCEIALVRLVEDWKQAMDEGQTISILSTDMSKAFDSLHPTLLLAKLKVYGFTQNALDLMKSCFN</sequence>
<keyword evidence="4" id="KW-1185">Reference proteome</keyword>
<feature type="compositionally biased region" description="Acidic residues" evidence="1">
    <location>
        <begin position="34"/>
        <end position="44"/>
    </location>
</feature>
<feature type="compositionally biased region" description="Basic and acidic residues" evidence="1">
    <location>
        <begin position="1"/>
        <end position="33"/>
    </location>
</feature>
<dbReference type="EMBL" id="CACRXK020005673">
    <property type="protein sequence ID" value="CAB4007009.1"/>
    <property type="molecule type" value="Genomic_DNA"/>
</dbReference>
<feature type="non-terminal residue" evidence="3">
    <location>
        <position position="1"/>
    </location>
</feature>
<feature type="domain" description="Reverse transcriptase" evidence="2">
    <location>
        <begin position="485"/>
        <end position="589"/>
    </location>
</feature>
<evidence type="ECO:0000256" key="1">
    <source>
        <dbReference type="SAM" id="MobiDB-lite"/>
    </source>
</evidence>
<evidence type="ECO:0000313" key="4">
    <source>
        <dbReference type="Proteomes" id="UP001152795"/>
    </source>
</evidence>
<dbReference type="PANTHER" id="PTHR47510:SF3">
    <property type="entry name" value="ENDO_EXONUCLEASE_PHOSPHATASE DOMAIN-CONTAINING PROTEIN"/>
    <property type="match status" value="1"/>
</dbReference>
<dbReference type="SUPFAM" id="SSF56219">
    <property type="entry name" value="DNase I-like"/>
    <property type="match status" value="1"/>
</dbReference>
<dbReference type="InterPro" id="IPR036691">
    <property type="entry name" value="Endo/exonu/phosph_ase_sf"/>
</dbReference>
<protein>
    <recommendedName>
        <fullName evidence="2">Reverse transcriptase domain-containing protein</fullName>
    </recommendedName>
</protein>
<dbReference type="Proteomes" id="UP001152795">
    <property type="component" value="Unassembled WGS sequence"/>
</dbReference>
<accession>A0A6S7HRC5</accession>
<dbReference type="InterPro" id="IPR043502">
    <property type="entry name" value="DNA/RNA_pol_sf"/>
</dbReference>
<name>A0A6S7HRC5_PARCT</name>
<reference evidence="3" key="1">
    <citation type="submission" date="2020-04" db="EMBL/GenBank/DDBJ databases">
        <authorList>
            <person name="Alioto T."/>
            <person name="Alioto T."/>
            <person name="Gomez Garrido J."/>
        </authorList>
    </citation>
    <scope>NUCLEOTIDE SEQUENCE</scope>
    <source>
        <strain evidence="3">A484AB</strain>
    </source>
</reference>